<dbReference type="AlphaFoldDB" id="A0A7I8VLG4"/>
<proteinExistence type="predicted"/>
<evidence type="ECO:0000313" key="4">
    <source>
        <dbReference type="Proteomes" id="UP000549394"/>
    </source>
</evidence>
<dbReference type="PROSITE" id="PS50206">
    <property type="entry name" value="RHODANESE_3"/>
    <property type="match status" value="1"/>
</dbReference>
<dbReference type="Pfam" id="PF00581">
    <property type="entry name" value="Rhodanese"/>
    <property type="match status" value="1"/>
</dbReference>
<evidence type="ECO:0000256" key="1">
    <source>
        <dbReference type="RuleBase" id="RU000507"/>
    </source>
</evidence>
<comment type="caution">
    <text evidence="3">The sequence shown here is derived from an EMBL/GenBank/DDBJ whole genome shotgun (WGS) entry which is preliminary data.</text>
</comment>
<dbReference type="SUPFAM" id="SSF52821">
    <property type="entry name" value="Rhodanese/Cell cycle control phosphatase"/>
    <property type="match status" value="1"/>
</dbReference>
<dbReference type="Proteomes" id="UP000549394">
    <property type="component" value="Unassembled WGS sequence"/>
</dbReference>
<dbReference type="InterPro" id="IPR001307">
    <property type="entry name" value="Thiosulphate_STrfase_CS"/>
</dbReference>
<protein>
    <recommendedName>
        <fullName evidence="1">Sulfurtransferase</fullName>
    </recommendedName>
</protein>
<gene>
    <name evidence="3" type="ORF">DGYR_LOCUS5141</name>
</gene>
<dbReference type="PANTHER" id="PTHR44086">
    <property type="entry name" value="THIOSULFATE SULFURTRANSFERASE RDL2, MITOCHONDRIAL-RELATED"/>
    <property type="match status" value="1"/>
</dbReference>
<name>A0A7I8VLG4_9ANNE</name>
<organism evidence="3 4">
    <name type="scientific">Dimorphilus gyrociliatus</name>
    <dbReference type="NCBI Taxonomy" id="2664684"/>
    <lineage>
        <taxon>Eukaryota</taxon>
        <taxon>Metazoa</taxon>
        <taxon>Spiralia</taxon>
        <taxon>Lophotrochozoa</taxon>
        <taxon>Annelida</taxon>
        <taxon>Polychaeta</taxon>
        <taxon>Polychaeta incertae sedis</taxon>
        <taxon>Dinophilidae</taxon>
        <taxon>Dimorphilus</taxon>
    </lineage>
</organism>
<accession>A0A7I8VLG4</accession>
<dbReference type="InterPro" id="IPR001763">
    <property type="entry name" value="Rhodanese-like_dom"/>
</dbReference>
<feature type="domain" description="Rhodanese" evidence="2">
    <location>
        <begin position="85"/>
        <end position="184"/>
    </location>
</feature>
<dbReference type="InterPro" id="IPR036873">
    <property type="entry name" value="Rhodanese-like_dom_sf"/>
</dbReference>
<dbReference type="GO" id="GO:0004792">
    <property type="term" value="F:thiosulfate-cyanide sulfurtransferase activity"/>
    <property type="evidence" value="ECO:0007669"/>
    <property type="project" value="InterPro"/>
</dbReference>
<dbReference type="Gene3D" id="3.40.250.10">
    <property type="entry name" value="Rhodanese-like domain"/>
    <property type="match status" value="1"/>
</dbReference>
<keyword evidence="1" id="KW-0808">Transferase</keyword>
<evidence type="ECO:0000259" key="2">
    <source>
        <dbReference type="PROSITE" id="PS50206"/>
    </source>
</evidence>
<dbReference type="SMART" id="SM00450">
    <property type="entry name" value="RHOD"/>
    <property type="match status" value="1"/>
</dbReference>
<dbReference type="PANTHER" id="PTHR44086:SF10">
    <property type="entry name" value="THIOSULFATE SULFURTRANSFERASE_RHODANESE-LIKE DOMAIN-CONTAINING PROTEIN 3"/>
    <property type="match status" value="1"/>
</dbReference>
<dbReference type="EMBL" id="CAJFCJ010000006">
    <property type="protein sequence ID" value="CAD5116531.1"/>
    <property type="molecule type" value="Genomic_DNA"/>
</dbReference>
<sequence length="187" mass="21364">MASFVLRNHSLLRTLRRVNRSTVENIFRSNQPMNLSNAGNLRTLSTGKHFKPAFKLDTYRRNLSSEIPTSKKKELSIEELIALIEARDIKLIDVREPKEIEETGYIKGALNIPLTKLKEALQMTPESFSEHYKRSQPQKHDSNIVFYGLGSVKSTAALEIAHRSGFKKARHFPGGWEEWSTEVNAKN</sequence>
<dbReference type="OrthoDB" id="566238at2759"/>
<reference evidence="3 4" key="1">
    <citation type="submission" date="2020-08" db="EMBL/GenBank/DDBJ databases">
        <authorList>
            <person name="Hejnol A."/>
        </authorList>
    </citation>
    <scope>NUCLEOTIDE SEQUENCE [LARGE SCALE GENOMIC DNA]</scope>
</reference>
<keyword evidence="4" id="KW-1185">Reference proteome</keyword>
<dbReference type="PROSITE" id="PS00683">
    <property type="entry name" value="RHODANESE_2"/>
    <property type="match status" value="1"/>
</dbReference>
<evidence type="ECO:0000313" key="3">
    <source>
        <dbReference type="EMBL" id="CAD5116531.1"/>
    </source>
</evidence>